<name>A0A0C3BIK6_PILCF</name>
<dbReference type="HOGENOM" id="CLU_3069530_0_0_1"/>
<sequence length="53" mass="6183">MHDRAQIHDSTTERVTGFQLQVLLQPYRYLSRFTFASQWTSFGSTHPGARINQ</sequence>
<organism evidence="1 2">
    <name type="scientific">Piloderma croceum (strain F 1598)</name>
    <dbReference type="NCBI Taxonomy" id="765440"/>
    <lineage>
        <taxon>Eukaryota</taxon>
        <taxon>Fungi</taxon>
        <taxon>Dikarya</taxon>
        <taxon>Basidiomycota</taxon>
        <taxon>Agaricomycotina</taxon>
        <taxon>Agaricomycetes</taxon>
        <taxon>Agaricomycetidae</taxon>
        <taxon>Atheliales</taxon>
        <taxon>Atheliaceae</taxon>
        <taxon>Piloderma</taxon>
    </lineage>
</organism>
<accession>A0A0C3BIK6</accession>
<keyword evidence="2" id="KW-1185">Reference proteome</keyword>
<evidence type="ECO:0000313" key="2">
    <source>
        <dbReference type="Proteomes" id="UP000054166"/>
    </source>
</evidence>
<dbReference type="AlphaFoldDB" id="A0A0C3BIK6"/>
<dbReference type="EMBL" id="KN833027">
    <property type="protein sequence ID" value="KIM77177.1"/>
    <property type="molecule type" value="Genomic_DNA"/>
</dbReference>
<evidence type="ECO:0000313" key="1">
    <source>
        <dbReference type="EMBL" id="KIM77177.1"/>
    </source>
</evidence>
<dbReference type="InParanoid" id="A0A0C3BIK6"/>
<reference evidence="1 2" key="1">
    <citation type="submission" date="2014-04" db="EMBL/GenBank/DDBJ databases">
        <authorList>
            <consortium name="DOE Joint Genome Institute"/>
            <person name="Kuo A."/>
            <person name="Tarkka M."/>
            <person name="Buscot F."/>
            <person name="Kohler A."/>
            <person name="Nagy L.G."/>
            <person name="Floudas D."/>
            <person name="Copeland A."/>
            <person name="Barry K.W."/>
            <person name="Cichocki N."/>
            <person name="Veneault-Fourrey C."/>
            <person name="LaButti K."/>
            <person name="Lindquist E.A."/>
            <person name="Lipzen A."/>
            <person name="Lundell T."/>
            <person name="Morin E."/>
            <person name="Murat C."/>
            <person name="Sun H."/>
            <person name="Tunlid A."/>
            <person name="Henrissat B."/>
            <person name="Grigoriev I.V."/>
            <person name="Hibbett D.S."/>
            <person name="Martin F."/>
            <person name="Nordberg H.P."/>
            <person name="Cantor M.N."/>
            <person name="Hua S.X."/>
        </authorList>
    </citation>
    <scope>NUCLEOTIDE SEQUENCE [LARGE SCALE GENOMIC DNA]</scope>
    <source>
        <strain evidence="1 2">F 1598</strain>
    </source>
</reference>
<protein>
    <submittedName>
        <fullName evidence="1">Uncharacterized protein</fullName>
    </submittedName>
</protein>
<dbReference type="Proteomes" id="UP000054166">
    <property type="component" value="Unassembled WGS sequence"/>
</dbReference>
<reference evidence="2" key="2">
    <citation type="submission" date="2015-01" db="EMBL/GenBank/DDBJ databases">
        <title>Evolutionary Origins and Diversification of the Mycorrhizal Mutualists.</title>
        <authorList>
            <consortium name="DOE Joint Genome Institute"/>
            <consortium name="Mycorrhizal Genomics Consortium"/>
            <person name="Kohler A."/>
            <person name="Kuo A."/>
            <person name="Nagy L.G."/>
            <person name="Floudas D."/>
            <person name="Copeland A."/>
            <person name="Barry K.W."/>
            <person name="Cichocki N."/>
            <person name="Veneault-Fourrey C."/>
            <person name="LaButti K."/>
            <person name="Lindquist E.A."/>
            <person name="Lipzen A."/>
            <person name="Lundell T."/>
            <person name="Morin E."/>
            <person name="Murat C."/>
            <person name="Riley R."/>
            <person name="Ohm R."/>
            <person name="Sun H."/>
            <person name="Tunlid A."/>
            <person name="Henrissat B."/>
            <person name="Grigoriev I.V."/>
            <person name="Hibbett D.S."/>
            <person name="Martin F."/>
        </authorList>
    </citation>
    <scope>NUCLEOTIDE SEQUENCE [LARGE SCALE GENOMIC DNA]</scope>
    <source>
        <strain evidence="2">F 1598</strain>
    </source>
</reference>
<proteinExistence type="predicted"/>
<gene>
    <name evidence="1" type="ORF">PILCRDRAFT_825525</name>
</gene>